<keyword evidence="4" id="KW-1185">Reference proteome</keyword>
<comment type="caution">
    <text evidence="3">The sequence shown here is derived from an EMBL/GenBank/DDBJ whole genome shotgun (WGS) entry which is preliminary data.</text>
</comment>
<feature type="transmembrane region" description="Helical" evidence="2">
    <location>
        <begin position="168"/>
        <end position="188"/>
    </location>
</feature>
<reference evidence="3 4" key="1">
    <citation type="submission" date="2015-10" db="EMBL/GenBank/DDBJ databases">
        <title>Transcriptomic analysis of a linuron degrading triple-species bacterial consortium.</title>
        <authorList>
            <person name="Albers P."/>
        </authorList>
    </citation>
    <scope>NUCLEOTIDE SEQUENCE [LARGE SCALE GENOMIC DNA]</scope>
    <source>
        <strain evidence="3 4">WDL6</strain>
    </source>
</reference>
<name>A0A120CX20_HYPSL</name>
<keyword evidence="2" id="KW-0472">Membrane</keyword>
<proteinExistence type="predicted"/>
<evidence type="ECO:0000256" key="2">
    <source>
        <dbReference type="SAM" id="Phobius"/>
    </source>
</evidence>
<gene>
    <name evidence="3" type="ORF">APY04_1065</name>
</gene>
<keyword evidence="2" id="KW-0812">Transmembrane</keyword>
<evidence type="ECO:0008006" key="5">
    <source>
        <dbReference type="Google" id="ProtNLM"/>
    </source>
</evidence>
<feature type="transmembrane region" description="Helical" evidence="2">
    <location>
        <begin position="322"/>
        <end position="343"/>
    </location>
</feature>
<dbReference type="InterPro" id="IPR029058">
    <property type="entry name" value="AB_hydrolase_fold"/>
</dbReference>
<dbReference type="STRING" id="121290.APY04_1065"/>
<dbReference type="EMBL" id="LMTR01000033">
    <property type="protein sequence ID" value="KWT70240.1"/>
    <property type="molecule type" value="Genomic_DNA"/>
</dbReference>
<dbReference type="Gene3D" id="3.40.50.1820">
    <property type="entry name" value="alpha/beta hydrolase"/>
    <property type="match status" value="1"/>
</dbReference>
<feature type="transmembrane region" description="Helical" evidence="2">
    <location>
        <begin position="284"/>
        <end position="302"/>
    </location>
</feature>
<dbReference type="SUPFAM" id="SSF53474">
    <property type="entry name" value="alpha/beta-Hydrolases"/>
    <property type="match status" value="1"/>
</dbReference>
<sequence length="474" mass="50927">MTVEAAPPETAPSPAKDAGAGHRNADGATATQPTPASDASSRHVIVTVHGTNSQHPDDNGERWWQTGSPFAGQLATALAKRGITTAEILPVHWSGQNSDFDRLRAAAELAKMLRKLEKSGTSYSIIAHSHGGNVTAEALALLPPSPLRGGVVTFGTPFFTRKLKTVPWLIALFQAAMGIIIAPIMLWYLVTILGNGTTKWIETIVFFGGLLLLSIWSAQRGLRTLLWRRRARYRCARGIKPGQWLVIHSPRDEAMRLLETAAAISPQYVTVAAARRSLTAFARLAGVVGTLAFFTATASYFFTPVFEKVKAGNFGLGAAADLTFLLLVPIVYLAIYGAVWLIARLGGAWAWAKTLTAAIHGGVVGAAYGGDAAFALKGVSQFPPYVKELNEARIEAINLGGIDDDAIFVAARRLYASVLATDAVEGGLADPDTMWKHLSDALYHNAYMRDERVINTVCDHIRRFQGTGNPGSAR</sequence>
<dbReference type="RefSeq" id="WP_245281834.1">
    <property type="nucleotide sequence ID" value="NZ_LMTR01000033.1"/>
</dbReference>
<organism evidence="3 4">
    <name type="scientific">Hyphomicrobium sulfonivorans</name>
    <dbReference type="NCBI Taxonomy" id="121290"/>
    <lineage>
        <taxon>Bacteria</taxon>
        <taxon>Pseudomonadati</taxon>
        <taxon>Pseudomonadota</taxon>
        <taxon>Alphaproteobacteria</taxon>
        <taxon>Hyphomicrobiales</taxon>
        <taxon>Hyphomicrobiaceae</taxon>
        <taxon>Hyphomicrobium</taxon>
    </lineage>
</organism>
<feature type="compositionally biased region" description="Low complexity" evidence="1">
    <location>
        <begin position="1"/>
        <end position="15"/>
    </location>
</feature>
<dbReference type="Proteomes" id="UP000059074">
    <property type="component" value="Unassembled WGS sequence"/>
</dbReference>
<feature type="compositionally biased region" description="Polar residues" evidence="1">
    <location>
        <begin position="29"/>
        <end position="39"/>
    </location>
</feature>
<dbReference type="PATRIC" id="fig|121290.4.peg.2265"/>
<accession>A0A120CX20</accession>
<evidence type="ECO:0000256" key="1">
    <source>
        <dbReference type="SAM" id="MobiDB-lite"/>
    </source>
</evidence>
<evidence type="ECO:0000313" key="3">
    <source>
        <dbReference type="EMBL" id="KWT70240.1"/>
    </source>
</evidence>
<keyword evidence="2" id="KW-1133">Transmembrane helix</keyword>
<feature type="transmembrane region" description="Helical" evidence="2">
    <location>
        <begin position="200"/>
        <end position="218"/>
    </location>
</feature>
<feature type="region of interest" description="Disordered" evidence="1">
    <location>
        <begin position="1"/>
        <end position="41"/>
    </location>
</feature>
<dbReference type="AlphaFoldDB" id="A0A120CX20"/>
<protein>
    <recommendedName>
        <fullName evidence="5">Alpha/beta hydrolase</fullName>
    </recommendedName>
</protein>
<evidence type="ECO:0000313" key="4">
    <source>
        <dbReference type="Proteomes" id="UP000059074"/>
    </source>
</evidence>